<protein>
    <submittedName>
        <fullName evidence="4">GNAT family N-acetyltransferase</fullName>
    </submittedName>
</protein>
<dbReference type="Pfam" id="PF00583">
    <property type="entry name" value="Acetyltransf_1"/>
    <property type="match status" value="1"/>
</dbReference>
<dbReference type="SUPFAM" id="SSF55729">
    <property type="entry name" value="Acyl-CoA N-acyltransferases (Nat)"/>
    <property type="match status" value="1"/>
</dbReference>
<dbReference type="KEGG" id="sace:GIY23_18060"/>
<dbReference type="Proteomes" id="UP000371041">
    <property type="component" value="Chromosome"/>
</dbReference>
<feature type="domain" description="N-acetyltransferase" evidence="3">
    <location>
        <begin position="3"/>
        <end position="156"/>
    </location>
</feature>
<sequence>MRIEVASYDHPDARRLVDEVQQEYLLRYGEHDSTPMTVEEFAAPRGLFLLGYRGGEAVASGGWRAHDGDEPFFEDGDAELKRMYVVPHARGSGLARAMLAELERSARSAGRRRAILETGTAQPEAIALYESSGYAEISKFGVYRCDGDSRCFGKWL</sequence>
<keyword evidence="1 4" id="KW-0808">Transferase</keyword>
<dbReference type="InterPro" id="IPR000182">
    <property type="entry name" value="GNAT_dom"/>
</dbReference>
<dbReference type="Gene3D" id="3.40.630.30">
    <property type="match status" value="1"/>
</dbReference>
<name>A0A5Q3Q916_9PSEU</name>
<dbReference type="AlphaFoldDB" id="A0A5Q3Q916"/>
<gene>
    <name evidence="4" type="ORF">GIY23_18060</name>
</gene>
<evidence type="ECO:0000313" key="4">
    <source>
        <dbReference type="EMBL" id="QGK71171.1"/>
    </source>
</evidence>
<dbReference type="PANTHER" id="PTHR43877">
    <property type="entry name" value="AMINOALKYLPHOSPHONATE N-ACETYLTRANSFERASE-RELATED-RELATED"/>
    <property type="match status" value="1"/>
</dbReference>
<dbReference type="InterPro" id="IPR016181">
    <property type="entry name" value="Acyl_CoA_acyltransferase"/>
</dbReference>
<dbReference type="EMBL" id="CP045929">
    <property type="protein sequence ID" value="QGK71171.1"/>
    <property type="molecule type" value="Genomic_DNA"/>
</dbReference>
<proteinExistence type="predicted"/>
<evidence type="ECO:0000313" key="5">
    <source>
        <dbReference type="Proteomes" id="UP000371041"/>
    </source>
</evidence>
<dbReference type="GO" id="GO:0016747">
    <property type="term" value="F:acyltransferase activity, transferring groups other than amino-acyl groups"/>
    <property type="evidence" value="ECO:0007669"/>
    <property type="project" value="InterPro"/>
</dbReference>
<dbReference type="InterPro" id="IPR050832">
    <property type="entry name" value="Bact_Acetyltransf"/>
</dbReference>
<accession>A0A5Q3Q916</accession>
<keyword evidence="2" id="KW-0012">Acyltransferase</keyword>
<evidence type="ECO:0000256" key="1">
    <source>
        <dbReference type="ARBA" id="ARBA00022679"/>
    </source>
</evidence>
<dbReference type="PANTHER" id="PTHR43877:SF2">
    <property type="entry name" value="AMINOALKYLPHOSPHONATE N-ACETYLTRANSFERASE-RELATED"/>
    <property type="match status" value="1"/>
</dbReference>
<evidence type="ECO:0000259" key="3">
    <source>
        <dbReference type="PROSITE" id="PS51186"/>
    </source>
</evidence>
<dbReference type="PROSITE" id="PS51186">
    <property type="entry name" value="GNAT"/>
    <property type="match status" value="1"/>
</dbReference>
<keyword evidence="5" id="KW-1185">Reference proteome</keyword>
<evidence type="ECO:0000256" key="2">
    <source>
        <dbReference type="ARBA" id="ARBA00023315"/>
    </source>
</evidence>
<organism evidence="4 5">
    <name type="scientific">Allosaccharopolyspora coralli</name>
    <dbReference type="NCBI Taxonomy" id="2665642"/>
    <lineage>
        <taxon>Bacteria</taxon>
        <taxon>Bacillati</taxon>
        <taxon>Actinomycetota</taxon>
        <taxon>Actinomycetes</taxon>
        <taxon>Pseudonocardiales</taxon>
        <taxon>Pseudonocardiaceae</taxon>
        <taxon>Allosaccharopolyspora</taxon>
    </lineage>
</organism>
<dbReference type="RefSeq" id="WP_154077747.1">
    <property type="nucleotide sequence ID" value="NZ_CP045929.1"/>
</dbReference>
<reference evidence="5" key="1">
    <citation type="submission" date="2019-11" db="EMBL/GenBank/DDBJ databases">
        <title>The complete genome sequence of Saccharopolyspora sp. E2A.</title>
        <authorList>
            <person name="Zhang G."/>
        </authorList>
    </citation>
    <scope>NUCLEOTIDE SEQUENCE [LARGE SCALE GENOMIC DNA]</scope>
    <source>
        <strain evidence="5">E2A</strain>
    </source>
</reference>
<dbReference type="CDD" id="cd04301">
    <property type="entry name" value="NAT_SF"/>
    <property type="match status" value="1"/>
</dbReference>